<feature type="compositionally biased region" description="Basic and acidic residues" evidence="1">
    <location>
        <begin position="580"/>
        <end position="593"/>
    </location>
</feature>
<reference evidence="2 3" key="1">
    <citation type="journal article" date="2021" name="Nat. Plants">
        <title>The Taxus genome provides insights into paclitaxel biosynthesis.</title>
        <authorList>
            <person name="Xiong X."/>
            <person name="Gou J."/>
            <person name="Liao Q."/>
            <person name="Li Y."/>
            <person name="Zhou Q."/>
            <person name="Bi G."/>
            <person name="Li C."/>
            <person name="Du R."/>
            <person name="Wang X."/>
            <person name="Sun T."/>
            <person name="Guo L."/>
            <person name="Liang H."/>
            <person name="Lu P."/>
            <person name="Wu Y."/>
            <person name="Zhang Z."/>
            <person name="Ro D.K."/>
            <person name="Shang Y."/>
            <person name="Huang S."/>
            <person name="Yan J."/>
        </authorList>
    </citation>
    <scope>NUCLEOTIDE SEQUENCE [LARGE SCALE GENOMIC DNA]</scope>
    <source>
        <strain evidence="2">Ta-2019</strain>
    </source>
</reference>
<sequence length="1484" mass="163768">MTTDSAIDVRNFKMNLGCNATPALNVSTTQDQKDHMMKKNDQKDIGGDDAVADDSLDRIQKFSIRKYVFSVRVKDTKKNWPFSQKYLQTCLENGRQPLLPPFESRNDILQKKIDTNGKENMASGNDIQKINSVSDCSDKEKFEDPEGYKHGIYREGWINKQKSCPRKKKMVPTKARNCQTSTGNGKVYVVEDIVDVERVTKTKGHPINENDISRKNDDRCQETERNIMISCESQGIGYVAITDVAHFSDSVIGEHREKQVSYKEIDKQQKNQFVVSDKHLNAKSGNEVRKKRGKKIVTSEPKTQEDNEKEQNLEKNKDEGEKNDDFGNSVSLSDALVPKVCPVCRTFSSTSNTALNAHIDHCLSVESNAKKAGTRSTKPKVRAIKKRSLADICAEAPNCTLKDLEHNTCEEDQLAIDENELPLDDLYWRESQKRRRRQHKAQNVYVDSKGKKLQILSNLKEHLQPKECQQRKLPKKRKKMASTTLDQCSQQAAKARQSVSSEKSMKKVYATSPCKHAQSEETVKMKPESISLGTACEERPFVSRSARVDTKKKKLGGLKQVTQEQVSYNKIDGGSTDVLETTRKNSPEEELHRSPSKSAFPLSSDVKCIRMPIPGKTKNARWAPEMSESDFSPSVKVSGKFNCKRIKNTSRLHSQNETIQNFSRNELASCTPTFEEGSRPNAESASQLSTEVLKLSKAVINQSLRPLTKTQVCSNLSVSASCQDSPISFTSHGAPMIGHSENKSPVDGHGTIYVSTETPAHVPGVSIQDPSNEVKQVPSLYEENAENFFPAIFHENLNPNKTMQETVAPQRNSGTQCVSINDAAKERVKPMSLQKQALGQNPAAQNDISCLNSVTDTSALLNPSNRQFITSTRDPVLSNILNAKTNGCASSSSTYFYNELILEQSKSHSTHTASLSENVNSNNIWMTEMEHSNPRSMKERPQAPAQKFASISDCIFGDSVCSSSSTFFKGLPLTSKGNLLQKRSFQSKDSQYLNHQSSFGNMKLTSVTVPQVVSASTLAKQLDEGKTAEEILHGCVMIEQNSNACNSQSNHAIQSSAHNNSISPLEKQIGLTQNLNNSLFGTTNGSYGGNQVVGVAPYAYTVQKSCGSNGGSFTSGSLGTTGGPYSSGLVNNQGLDNINCFSEPRMFGNPTVRLMGKNLMVANKDGGQSKQLDTNPNDMEEYRNVSYLRLLGFTSEGNVLQEGGSQLGRSMESSITFDQNMFNTLEGVKSFESRLPWTRNGCSQQPTSAVGNIPEWFQNLAGSTSQSSVDVTLTSTGPAWSHSRLPSSNMNFQSPNVSMASIEKRSSNRPVGANYQATLKPLSAAHAEMDHAVIVIDDSPDVDTAPNLSGLEPTSFSVLPSKYQEGNSAGRISNFDSMFKSGKAWPQVYSTPIPFSSCKESAIASGSNLQRAKEVQAELRRLGITNPGNYVQPSYDVHSQFEPEVIIIDDSPDEEALQNSPVLKTTSFNVQTRQFQEAHYNSML</sequence>
<dbReference type="PANTHER" id="PTHR35767:SF1">
    <property type="entry name" value="HAPLESS PROTEIN"/>
    <property type="match status" value="1"/>
</dbReference>
<dbReference type="PANTHER" id="PTHR35767">
    <property type="entry name" value="HAPLESS PROTEIN"/>
    <property type="match status" value="1"/>
</dbReference>
<evidence type="ECO:0000256" key="1">
    <source>
        <dbReference type="SAM" id="MobiDB-lite"/>
    </source>
</evidence>
<protein>
    <recommendedName>
        <fullName evidence="4">UBZ4-type domain-containing protein</fullName>
    </recommendedName>
</protein>
<feature type="non-terminal residue" evidence="2">
    <location>
        <position position="1484"/>
    </location>
</feature>
<name>A0AA38C1X1_TAXCH</name>
<gene>
    <name evidence="2" type="ORF">KI387_042191</name>
</gene>
<feature type="compositionally biased region" description="Basic and acidic residues" evidence="1">
    <location>
        <begin position="302"/>
        <end position="325"/>
    </location>
</feature>
<dbReference type="OMA" id="FCATEIS"/>
<organism evidence="2 3">
    <name type="scientific">Taxus chinensis</name>
    <name type="common">Chinese yew</name>
    <name type="synonym">Taxus wallichiana var. chinensis</name>
    <dbReference type="NCBI Taxonomy" id="29808"/>
    <lineage>
        <taxon>Eukaryota</taxon>
        <taxon>Viridiplantae</taxon>
        <taxon>Streptophyta</taxon>
        <taxon>Embryophyta</taxon>
        <taxon>Tracheophyta</taxon>
        <taxon>Spermatophyta</taxon>
        <taxon>Pinopsida</taxon>
        <taxon>Pinidae</taxon>
        <taxon>Conifers II</taxon>
        <taxon>Cupressales</taxon>
        <taxon>Taxaceae</taxon>
        <taxon>Taxus</taxon>
    </lineage>
</organism>
<feature type="region of interest" description="Disordered" evidence="1">
    <location>
        <begin position="572"/>
        <end position="599"/>
    </location>
</feature>
<comment type="caution">
    <text evidence="2">The sequence shown here is derived from an EMBL/GenBank/DDBJ whole genome shotgun (WGS) entry which is preliminary data.</text>
</comment>
<evidence type="ECO:0000313" key="2">
    <source>
        <dbReference type="EMBL" id="KAH9292620.1"/>
    </source>
</evidence>
<accession>A0AA38C1X1</accession>
<evidence type="ECO:0008006" key="4">
    <source>
        <dbReference type="Google" id="ProtNLM"/>
    </source>
</evidence>
<feature type="region of interest" description="Disordered" evidence="1">
    <location>
        <begin position="277"/>
        <end position="329"/>
    </location>
</feature>
<keyword evidence="3" id="KW-1185">Reference proteome</keyword>
<proteinExistence type="predicted"/>
<evidence type="ECO:0000313" key="3">
    <source>
        <dbReference type="Proteomes" id="UP000824469"/>
    </source>
</evidence>
<dbReference type="EMBL" id="JAHRHJ020002774">
    <property type="protein sequence ID" value="KAH9292620.1"/>
    <property type="molecule type" value="Genomic_DNA"/>
</dbReference>
<dbReference type="Proteomes" id="UP000824469">
    <property type="component" value="Unassembled WGS sequence"/>
</dbReference>